<evidence type="ECO:0000313" key="2">
    <source>
        <dbReference type="Proteomes" id="UP000886501"/>
    </source>
</evidence>
<organism evidence="1 2">
    <name type="scientific">Thelephora ganbajun</name>
    <name type="common">Ganba fungus</name>
    <dbReference type="NCBI Taxonomy" id="370292"/>
    <lineage>
        <taxon>Eukaryota</taxon>
        <taxon>Fungi</taxon>
        <taxon>Dikarya</taxon>
        <taxon>Basidiomycota</taxon>
        <taxon>Agaricomycotina</taxon>
        <taxon>Agaricomycetes</taxon>
        <taxon>Thelephorales</taxon>
        <taxon>Thelephoraceae</taxon>
        <taxon>Thelephora</taxon>
    </lineage>
</organism>
<comment type="caution">
    <text evidence="1">The sequence shown here is derived from an EMBL/GenBank/DDBJ whole genome shotgun (WGS) entry which is preliminary data.</text>
</comment>
<name>A0ACB6Z9Z1_THEGA</name>
<reference evidence="1" key="1">
    <citation type="submission" date="2019-10" db="EMBL/GenBank/DDBJ databases">
        <authorList>
            <consortium name="DOE Joint Genome Institute"/>
            <person name="Kuo A."/>
            <person name="Miyauchi S."/>
            <person name="Kiss E."/>
            <person name="Drula E."/>
            <person name="Kohler A."/>
            <person name="Sanchez-Garcia M."/>
            <person name="Andreopoulos B."/>
            <person name="Barry K.W."/>
            <person name="Bonito G."/>
            <person name="Buee M."/>
            <person name="Carver A."/>
            <person name="Chen C."/>
            <person name="Cichocki N."/>
            <person name="Clum A."/>
            <person name="Culley D."/>
            <person name="Crous P.W."/>
            <person name="Fauchery L."/>
            <person name="Girlanda M."/>
            <person name="Hayes R."/>
            <person name="Keri Z."/>
            <person name="Labutti K."/>
            <person name="Lipzen A."/>
            <person name="Lombard V."/>
            <person name="Magnuson J."/>
            <person name="Maillard F."/>
            <person name="Morin E."/>
            <person name="Murat C."/>
            <person name="Nolan M."/>
            <person name="Ohm R."/>
            <person name="Pangilinan J."/>
            <person name="Pereira M."/>
            <person name="Perotto S."/>
            <person name="Peter M."/>
            <person name="Riley R."/>
            <person name="Sitrit Y."/>
            <person name="Stielow B."/>
            <person name="Szollosi G."/>
            <person name="Zifcakova L."/>
            <person name="Stursova M."/>
            <person name="Spatafora J.W."/>
            <person name="Tedersoo L."/>
            <person name="Vaario L.-M."/>
            <person name="Yamada A."/>
            <person name="Yan M."/>
            <person name="Wang P."/>
            <person name="Xu J."/>
            <person name="Bruns T."/>
            <person name="Baldrian P."/>
            <person name="Vilgalys R."/>
            <person name="Henrissat B."/>
            <person name="Grigoriev I.V."/>
            <person name="Hibbett D."/>
            <person name="Nagy L.G."/>
            <person name="Martin F.M."/>
        </authorList>
    </citation>
    <scope>NUCLEOTIDE SEQUENCE</scope>
    <source>
        <strain evidence="1">P2</strain>
    </source>
</reference>
<dbReference type="EMBL" id="MU118061">
    <property type="protein sequence ID" value="KAF9646312.1"/>
    <property type="molecule type" value="Genomic_DNA"/>
</dbReference>
<proteinExistence type="predicted"/>
<evidence type="ECO:0000313" key="1">
    <source>
        <dbReference type="EMBL" id="KAF9646312.1"/>
    </source>
</evidence>
<keyword evidence="2" id="KW-1185">Reference proteome</keyword>
<protein>
    <submittedName>
        <fullName evidence="1">Dbl-like domain-containing protein</fullName>
    </submittedName>
</protein>
<dbReference type="Proteomes" id="UP000886501">
    <property type="component" value="Unassembled WGS sequence"/>
</dbReference>
<accession>A0ACB6Z9Z1</accession>
<gene>
    <name evidence="1" type="ORF">BDM02DRAFT_3100027</name>
</gene>
<reference evidence="1" key="2">
    <citation type="journal article" date="2020" name="Nat. Commun.">
        <title>Large-scale genome sequencing of mycorrhizal fungi provides insights into the early evolution of symbiotic traits.</title>
        <authorList>
            <person name="Miyauchi S."/>
            <person name="Kiss E."/>
            <person name="Kuo A."/>
            <person name="Drula E."/>
            <person name="Kohler A."/>
            <person name="Sanchez-Garcia M."/>
            <person name="Morin E."/>
            <person name="Andreopoulos B."/>
            <person name="Barry K.W."/>
            <person name="Bonito G."/>
            <person name="Buee M."/>
            <person name="Carver A."/>
            <person name="Chen C."/>
            <person name="Cichocki N."/>
            <person name="Clum A."/>
            <person name="Culley D."/>
            <person name="Crous P.W."/>
            <person name="Fauchery L."/>
            <person name="Girlanda M."/>
            <person name="Hayes R.D."/>
            <person name="Keri Z."/>
            <person name="LaButti K."/>
            <person name="Lipzen A."/>
            <person name="Lombard V."/>
            <person name="Magnuson J."/>
            <person name="Maillard F."/>
            <person name="Murat C."/>
            <person name="Nolan M."/>
            <person name="Ohm R.A."/>
            <person name="Pangilinan J."/>
            <person name="Pereira M.F."/>
            <person name="Perotto S."/>
            <person name="Peter M."/>
            <person name="Pfister S."/>
            <person name="Riley R."/>
            <person name="Sitrit Y."/>
            <person name="Stielow J.B."/>
            <person name="Szollosi G."/>
            <person name="Zifcakova L."/>
            <person name="Stursova M."/>
            <person name="Spatafora J.W."/>
            <person name="Tedersoo L."/>
            <person name="Vaario L.M."/>
            <person name="Yamada A."/>
            <person name="Yan M."/>
            <person name="Wang P."/>
            <person name="Xu J."/>
            <person name="Bruns T."/>
            <person name="Baldrian P."/>
            <person name="Vilgalys R."/>
            <person name="Dunand C."/>
            <person name="Henrissat B."/>
            <person name="Grigoriev I.V."/>
            <person name="Hibbett D."/>
            <person name="Nagy L.G."/>
            <person name="Martin F.M."/>
        </authorList>
    </citation>
    <scope>NUCLEOTIDE SEQUENCE</scope>
    <source>
        <strain evidence="1">P2</strain>
    </source>
</reference>
<sequence length="1296" mass="147110">MNVDRNNSATSNNTGGGPIVIGPSSSTVTSLYRDNSTVSRVSSLPQEYRDIKMPVPLDEEYSQDQYPDAEYVEDEEIYTDSEEDESLFVNFALLSHLAVRLRDRVPRGTHVKGSIPYPRAFTGKDIVSTIQAQIQRELLINHGISTNDRRAALEVARSLQSQLFFYEVEWGGRALSDGVEDVYMFLDDQEGASDARIEIEELPTGVVTYLTKCYTPCCVDGRPCYAYSCPRRVSTVSNLGDVMSIEWQEGVPPEILASLPESEVRRQTIIRKVISKEQQYIKDLDFIEEVFIRPLRNANPPVIQGGAHEFIEEVFGNILDLRECNRNLLETMYVRQREQGEVISRTGDIFLNAATEFRLAYPTYMGQLPGAEKRLKEEIESNGDFRVFLEQCVRHPDNVTKMDLKHWLNRPSEHLQKYPVVFEAIRTETAEGNPDIDFLKEAIEAMKNLQSIAQLKTFQTAMGKGPTGKFDWHNMVPEDVRNEIPKQVVKRQAVIFELIKGEMAYVKDLENIEYMYVQPLRSMDPPIIPRERLDTFIRDVFHNFGELHAHHKRLLDQFFEIQREEHPIIRSVTAPMYDAVLNFRDAYLEYIPNYPIAAYRIDDEMANNPQFTAFQCVRHADAHRLDMKNFINRPIPRLLRYELLLKNILEETPAGHEDLDTIPAVLDVIKGLGKETEPGVVSAKQKVELWRYNANLVFKVGENIDMDLLNENRSLIHTGKFLRQPETGFEWNGWTELFALLFDNYLVMTKPKEKDGVTKYQVYRRASRPVPLDLLTLAAFTDPPTQRGGRLLPFGGKKDAEGPNPNVGPPGAGASPDAVNDARAVWPCTIHHNGRLGGLYTFYAESAQARLEWKSKLEEAIGLRKVVQESNKVFEVETLSVDTFFAPTLVANAGPSWNNDGNFTGKVTCSVPFTTPDGRGLVAIGCAEGVWIGFRHDSRSMRRVLHLRMVSQCAMLEDFGIFLVLADKSLFAYHIEALVPSSPGAANASQTPQKLSGNKDVQFFTVGNLGGRTLVIYMKKKNLDSVFRVLEPVIGKINEKTKAQPSIGSRFGLRSQRSEWFRVYRDFFLPSDSYDLLFLKARIVILCSKGFEIMDLSDFKSVTIPQKEDPRLEKLAKRCESCRPMGMFRSNKDEFLLCYDEFGLYVDKHGDPSRRIGTVEWEGTAERVAWHPPYILLFDSRFIEIRHVETGRLVQVISGNDMRCIWDGRGTNHSQAVSEGSWDEIVSQEPRVHGVMNMEAPQPGRRGATAQHVFELIPTVPLFLPGSLASPSHASYFNQSNSPPHSPKLNPAYSFR</sequence>